<feature type="compositionally biased region" description="Low complexity" evidence="1">
    <location>
        <begin position="329"/>
        <end position="344"/>
    </location>
</feature>
<proteinExistence type="predicted"/>
<feature type="region of interest" description="Disordered" evidence="1">
    <location>
        <begin position="293"/>
        <end position="344"/>
    </location>
</feature>
<evidence type="ECO:0000313" key="3">
    <source>
        <dbReference type="Proteomes" id="UP001212841"/>
    </source>
</evidence>
<comment type="caution">
    <text evidence="2">The sequence shown here is derived from an EMBL/GenBank/DDBJ whole genome shotgun (WGS) entry which is preliminary data.</text>
</comment>
<reference evidence="2" key="1">
    <citation type="submission" date="2020-05" db="EMBL/GenBank/DDBJ databases">
        <title>Phylogenomic resolution of chytrid fungi.</title>
        <authorList>
            <person name="Stajich J.E."/>
            <person name="Amses K."/>
            <person name="Simmons R."/>
            <person name="Seto K."/>
            <person name="Myers J."/>
            <person name="Bonds A."/>
            <person name="Quandt C.A."/>
            <person name="Barry K."/>
            <person name="Liu P."/>
            <person name="Grigoriev I."/>
            <person name="Longcore J.E."/>
            <person name="James T.Y."/>
        </authorList>
    </citation>
    <scope>NUCLEOTIDE SEQUENCE</scope>
    <source>
        <strain evidence="2">JEL0318</strain>
    </source>
</reference>
<name>A0AAD5S4Y4_9FUNG</name>
<dbReference type="AlphaFoldDB" id="A0AAD5S4Y4"/>
<feature type="compositionally biased region" description="Low complexity" evidence="1">
    <location>
        <begin position="303"/>
        <end position="318"/>
    </location>
</feature>
<gene>
    <name evidence="2" type="ORF">HK097_000947</name>
</gene>
<accession>A0AAD5S4Y4</accession>
<evidence type="ECO:0000313" key="2">
    <source>
        <dbReference type="EMBL" id="KAJ3046349.1"/>
    </source>
</evidence>
<protein>
    <submittedName>
        <fullName evidence="2">Uncharacterized protein</fullName>
    </submittedName>
</protein>
<keyword evidence="3" id="KW-1185">Reference proteome</keyword>
<organism evidence="2 3">
    <name type="scientific">Rhizophlyctis rosea</name>
    <dbReference type="NCBI Taxonomy" id="64517"/>
    <lineage>
        <taxon>Eukaryota</taxon>
        <taxon>Fungi</taxon>
        <taxon>Fungi incertae sedis</taxon>
        <taxon>Chytridiomycota</taxon>
        <taxon>Chytridiomycota incertae sedis</taxon>
        <taxon>Chytridiomycetes</taxon>
        <taxon>Rhizophlyctidales</taxon>
        <taxon>Rhizophlyctidaceae</taxon>
        <taxon>Rhizophlyctis</taxon>
    </lineage>
</organism>
<dbReference type="Proteomes" id="UP001212841">
    <property type="component" value="Unassembled WGS sequence"/>
</dbReference>
<sequence>MPLKPAWTINFPSIAFPDRGNKRVCYRQSYTALDAQGLGAHFDDDYMPETANQTIRDTWEKRPGIPCLCYGNVWDGLISDKDLCDVPVDLRDVQCGTGEPGMPCSGMGENWDEPYHMISTQDCRRIDWEGDKVVLKEELYCFDKGGTFGSLEIDRFGGGGLVEESGGAPAAEPSIAPMHPSPGDVVVTAPTATAAPPATVGGGAAPTTTVPIPISTVPVFVPTFTVSAGTSTTTFVPAPTDVTTTSLFIPTVTVSAGTSITTFVPAPTNVPLQTAPDGSLVIGIPAVGIDSGNGVVNSPNSDPNAQPAAGGGPSPNAGTLPVVNNPAKPTSTNNPSAPASSKASRPTVIGAGRIIMAFVSVKLFRFVRL</sequence>
<dbReference type="EMBL" id="JADGJD010001184">
    <property type="protein sequence ID" value="KAJ3046349.1"/>
    <property type="molecule type" value="Genomic_DNA"/>
</dbReference>
<evidence type="ECO:0000256" key="1">
    <source>
        <dbReference type="SAM" id="MobiDB-lite"/>
    </source>
</evidence>